<keyword evidence="2" id="KW-1185">Reference proteome</keyword>
<gene>
    <name evidence="1" type="ordered locus">Pcar_0196</name>
</gene>
<dbReference type="STRING" id="338963.Pcar_0196"/>
<protein>
    <submittedName>
        <fullName evidence="1">Uncharacterized protein</fullName>
    </submittedName>
</protein>
<name>Q3A835_SYNC1</name>
<accession>Q3A835</accession>
<sequence length="117" mass="12500">MTNRGFRNGAGLLILMLLMVACASGASRSLLKDDYVAMTDQELVVYYDQLNEAIAKEEGGAGGFGLGLGLGVGSGSFSLGASQGMYVDDPTEELRVRRNQVRLEMARRGLEPAQTKP</sequence>
<dbReference type="RefSeq" id="WP_011339857.1">
    <property type="nucleotide sequence ID" value="NC_007498.2"/>
</dbReference>
<dbReference type="Proteomes" id="UP000002534">
    <property type="component" value="Chromosome"/>
</dbReference>
<dbReference type="PROSITE" id="PS51257">
    <property type="entry name" value="PROKAR_LIPOPROTEIN"/>
    <property type="match status" value="1"/>
</dbReference>
<reference evidence="1 2" key="2">
    <citation type="journal article" date="2012" name="BMC Genomics">
        <title>The genome of Pelobacter carbinolicus reveals surprising metabolic capabilities and physiological features.</title>
        <authorList>
            <person name="Aklujkar M."/>
            <person name="Haveman S.A."/>
            <person name="Didonato R.Jr."/>
            <person name="Chertkov O."/>
            <person name="Han C.S."/>
            <person name="Land M.L."/>
            <person name="Brown P."/>
            <person name="Lovley D.R."/>
        </authorList>
    </citation>
    <scope>NUCLEOTIDE SEQUENCE [LARGE SCALE GENOMIC DNA]</scope>
    <source>
        <strain evidence="2">DSM 2380 / NBRC 103641 / GraBd1</strain>
    </source>
</reference>
<dbReference type="OrthoDB" id="5387766at2"/>
<proteinExistence type="predicted"/>
<evidence type="ECO:0000313" key="1">
    <source>
        <dbReference type="EMBL" id="ABA87457.1"/>
    </source>
</evidence>
<organism evidence="1 2">
    <name type="scientific">Syntrophotalea carbinolica (strain DSM 2380 / NBRC 103641 / GraBd1)</name>
    <name type="common">Pelobacter carbinolicus</name>
    <dbReference type="NCBI Taxonomy" id="338963"/>
    <lineage>
        <taxon>Bacteria</taxon>
        <taxon>Pseudomonadati</taxon>
        <taxon>Thermodesulfobacteriota</taxon>
        <taxon>Desulfuromonadia</taxon>
        <taxon>Desulfuromonadales</taxon>
        <taxon>Syntrophotaleaceae</taxon>
        <taxon>Syntrophotalea</taxon>
    </lineage>
</organism>
<dbReference type="EMBL" id="CP000142">
    <property type="protein sequence ID" value="ABA87457.1"/>
    <property type="molecule type" value="Genomic_DNA"/>
</dbReference>
<reference evidence="2" key="1">
    <citation type="submission" date="2005-10" db="EMBL/GenBank/DDBJ databases">
        <title>Complete sequence of Pelobacter carbinolicus DSM 2380.</title>
        <authorList>
            <person name="Copeland A."/>
            <person name="Lucas S."/>
            <person name="Lapidus A."/>
            <person name="Barry K."/>
            <person name="Detter J.C."/>
            <person name="Glavina T."/>
            <person name="Hammon N."/>
            <person name="Israni S."/>
            <person name="Pitluck S."/>
            <person name="Chertkov O."/>
            <person name="Schmutz J."/>
            <person name="Larimer F."/>
            <person name="Land M."/>
            <person name="Kyrpides N."/>
            <person name="Ivanova N."/>
            <person name="Richardson P."/>
        </authorList>
    </citation>
    <scope>NUCLEOTIDE SEQUENCE [LARGE SCALE GENOMIC DNA]</scope>
    <source>
        <strain evidence="2">DSM 2380 / NBRC 103641 / GraBd1</strain>
    </source>
</reference>
<dbReference type="HOGENOM" id="CLU_2082594_0_0_7"/>
<dbReference type="AlphaFoldDB" id="Q3A835"/>
<evidence type="ECO:0000313" key="2">
    <source>
        <dbReference type="Proteomes" id="UP000002534"/>
    </source>
</evidence>
<dbReference type="eggNOG" id="ENOG5033J4J">
    <property type="taxonomic scope" value="Bacteria"/>
</dbReference>
<dbReference type="KEGG" id="pca:Pcar_0196"/>